<dbReference type="InterPro" id="IPR002654">
    <property type="entry name" value="Glyco_trans_25"/>
</dbReference>
<dbReference type="PANTHER" id="PTHR10730:SF53">
    <property type="entry name" value="GLYCOSYLTRANSFERASE 25 FAMILY MEMBER"/>
    <property type="match status" value="1"/>
</dbReference>
<gene>
    <name evidence="5" type="ORF">Slin15195_G104980</name>
</gene>
<dbReference type="InterPro" id="IPR050757">
    <property type="entry name" value="Collagen_mod_GT25"/>
</dbReference>
<dbReference type="EMBL" id="CP099426">
    <property type="protein sequence ID" value="USW57179.1"/>
    <property type="molecule type" value="Genomic_DNA"/>
</dbReference>
<dbReference type="CDD" id="cd06532">
    <property type="entry name" value="Glyco_transf_25"/>
    <property type="match status" value="1"/>
</dbReference>
<accession>A0A9Q9EP12</accession>
<keyword evidence="2" id="KW-0328">Glycosyltransferase</keyword>
<evidence type="ECO:0000259" key="4">
    <source>
        <dbReference type="Pfam" id="PF01755"/>
    </source>
</evidence>
<evidence type="ECO:0000313" key="6">
    <source>
        <dbReference type="Proteomes" id="UP001056384"/>
    </source>
</evidence>
<evidence type="ECO:0000313" key="5">
    <source>
        <dbReference type="EMBL" id="USW57179.1"/>
    </source>
</evidence>
<evidence type="ECO:0000256" key="3">
    <source>
        <dbReference type="ARBA" id="ARBA00022679"/>
    </source>
</evidence>
<proteinExistence type="inferred from homology"/>
<keyword evidence="3 5" id="KW-0808">Transferase</keyword>
<protein>
    <submittedName>
        <fullName evidence="5">Glycosyl transferase, family 25</fullName>
    </submittedName>
</protein>
<reference evidence="5" key="1">
    <citation type="submission" date="2022-06" db="EMBL/GenBank/DDBJ databases">
        <title>Complete genome sequences of two strains of the flax pathogen Septoria linicola.</title>
        <authorList>
            <person name="Lapalu N."/>
            <person name="Simon A."/>
            <person name="Demenou B."/>
            <person name="Paumier D."/>
            <person name="Guillot M.-P."/>
            <person name="Gout L."/>
            <person name="Valade R."/>
        </authorList>
    </citation>
    <scope>NUCLEOTIDE SEQUENCE</scope>
    <source>
        <strain evidence="5">SE15195</strain>
    </source>
</reference>
<dbReference type="GO" id="GO:0016740">
    <property type="term" value="F:transferase activity"/>
    <property type="evidence" value="ECO:0007669"/>
    <property type="project" value="UniProtKB-KW"/>
</dbReference>
<evidence type="ECO:0000256" key="2">
    <source>
        <dbReference type="ARBA" id="ARBA00022676"/>
    </source>
</evidence>
<dbReference type="Pfam" id="PF01755">
    <property type="entry name" value="Glyco_transf_25"/>
    <property type="match status" value="1"/>
</dbReference>
<keyword evidence="6" id="KW-1185">Reference proteome</keyword>
<feature type="domain" description="Glycosyl transferase family 25" evidence="4">
    <location>
        <begin position="65"/>
        <end position="162"/>
    </location>
</feature>
<evidence type="ECO:0000256" key="1">
    <source>
        <dbReference type="ARBA" id="ARBA00006721"/>
    </source>
</evidence>
<name>A0A9Q9EP12_9PEZI</name>
<comment type="similarity">
    <text evidence="1">Belongs to the glycosyltransferase 25 family.</text>
</comment>
<sequence length="404" mass="44627">MSGGWSLRRVLTVCSSLAITILLFFSYKNAQIALPQHTSSAAAFSDKQLRHDLLDDISNATLGFQKIFIINLASRTDRRDAAALAAALTGLEVEFVEAATHVDAKAAPPGAKEINLNPGGVGAWRSHLNVVERIVHQNISSALVLEDDADWDIRIKSQMRDFARASRLLIQPLAGTTNKFLDPTWPQPNEEHQVSTDFDIGAAVTGQPSTSPYGDLDRWDMLWLGHCGCRFPWAADKNVPLGRAIIPNDTTVPERKQINIEFGDSQLLDEYPDYTRVVARSRVNTCTLGYGLSQAGARRLLYEIGIHKVSGPIDMMYRSACDGVDGRALMTCLSPQPALFNHHRPVAPRWTFSDISGSENPSDPGDQGWNDVPASVNIRWATRVNFDQLLKGATDYIDNYKEIK</sequence>
<dbReference type="OrthoDB" id="47375at2759"/>
<dbReference type="AlphaFoldDB" id="A0A9Q9EP12"/>
<organism evidence="5 6">
    <name type="scientific">Septoria linicola</name>
    <dbReference type="NCBI Taxonomy" id="215465"/>
    <lineage>
        <taxon>Eukaryota</taxon>
        <taxon>Fungi</taxon>
        <taxon>Dikarya</taxon>
        <taxon>Ascomycota</taxon>
        <taxon>Pezizomycotina</taxon>
        <taxon>Dothideomycetes</taxon>
        <taxon>Dothideomycetidae</taxon>
        <taxon>Mycosphaerellales</taxon>
        <taxon>Mycosphaerellaceae</taxon>
        <taxon>Septoria</taxon>
    </lineage>
</organism>
<dbReference type="PANTHER" id="PTHR10730">
    <property type="entry name" value="PROCOLLAGEN-LYSINE,2-OXOGLUTARATE 5-DIOXYGENASE/GLYCOSYLTRANSFERASE 25 FAMILY MEMBER"/>
    <property type="match status" value="1"/>
</dbReference>
<dbReference type="Proteomes" id="UP001056384">
    <property type="component" value="Chromosome 9"/>
</dbReference>